<dbReference type="Gene3D" id="3.60.15.10">
    <property type="entry name" value="Ribonuclease Z/Hydroxyacylglutathione hydrolase-like"/>
    <property type="match status" value="1"/>
</dbReference>
<comment type="subcellular location">
    <subcellularLocation>
        <location evidence="1">Cell membrane</location>
        <topology evidence="1">Multi-pass membrane protein</topology>
    </subcellularLocation>
</comment>
<dbReference type="PANTHER" id="PTHR30619">
    <property type="entry name" value="DNA INTERNALIZATION/COMPETENCE PROTEIN COMEC/REC2"/>
    <property type="match status" value="1"/>
</dbReference>
<feature type="transmembrane region" description="Helical" evidence="6">
    <location>
        <begin position="552"/>
        <end position="569"/>
    </location>
</feature>
<evidence type="ECO:0000259" key="7">
    <source>
        <dbReference type="SMART" id="SM00849"/>
    </source>
</evidence>
<keyword evidence="4 6" id="KW-1133">Transmembrane helix</keyword>
<accession>A0A518IXK2</accession>
<dbReference type="CDD" id="cd07731">
    <property type="entry name" value="ComA-like_MBL-fold"/>
    <property type="match status" value="1"/>
</dbReference>
<dbReference type="RefSeq" id="WP_145287543.1">
    <property type="nucleotide sequence ID" value="NZ_CP036318.1"/>
</dbReference>
<reference evidence="8 9" key="1">
    <citation type="submission" date="2019-02" db="EMBL/GenBank/DDBJ databases">
        <title>Deep-cultivation of Planctomycetes and their phenomic and genomic characterization uncovers novel biology.</title>
        <authorList>
            <person name="Wiegand S."/>
            <person name="Jogler M."/>
            <person name="Boedeker C."/>
            <person name="Pinto D."/>
            <person name="Vollmers J."/>
            <person name="Rivas-Marin E."/>
            <person name="Kohn T."/>
            <person name="Peeters S.H."/>
            <person name="Heuer A."/>
            <person name="Rast P."/>
            <person name="Oberbeckmann S."/>
            <person name="Bunk B."/>
            <person name="Jeske O."/>
            <person name="Meyerdierks A."/>
            <person name="Storesund J.E."/>
            <person name="Kallscheuer N."/>
            <person name="Luecker S."/>
            <person name="Lage O.M."/>
            <person name="Pohl T."/>
            <person name="Merkel B.J."/>
            <person name="Hornburger P."/>
            <person name="Mueller R.-W."/>
            <person name="Bruemmer F."/>
            <person name="Labrenz M."/>
            <person name="Spormann A.M."/>
            <person name="Op den Camp H."/>
            <person name="Overmann J."/>
            <person name="Amann R."/>
            <person name="Jetten M.S.M."/>
            <person name="Mascher T."/>
            <person name="Medema M.H."/>
            <person name="Devos D.P."/>
            <person name="Kaster A.-K."/>
            <person name="Ovreas L."/>
            <person name="Rohde M."/>
            <person name="Galperin M.Y."/>
            <person name="Jogler C."/>
        </authorList>
    </citation>
    <scope>NUCLEOTIDE SEQUENCE [LARGE SCALE GENOMIC DNA]</scope>
    <source>
        <strain evidence="8 9">Mal33</strain>
    </source>
</reference>
<dbReference type="SUPFAM" id="SSF56281">
    <property type="entry name" value="Metallo-hydrolase/oxidoreductase"/>
    <property type="match status" value="1"/>
</dbReference>
<feature type="transmembrane region" description="Helical" evidence="6">
    <location>
        <begin position="433"/>
        <end position="452"/>
    </location>
</feature>
<dbReference type="Proteomes" id="UP000316770">
    <property type="component" value="Chromosome"/>
</dbReference>
<dbReference type="AlphaFoldDB" id="A0A518IXK2"/>
<evidence type="ECO:0000256" key="6">
    <source>
        <dbReference type="SAM" id="Phobius"/>
    </source>
</evidence>
<keyword evidence="5 6" id="KW-0472">Membrane</keyword>
<dbReference type="InterPro" id="IPR001279">
    <property type="entry name" value="Metallo-B-lactamas"/>
</dbReference>
<evidence type="ECO:0000256" key="1">
    <source>
        <dbReference type="ARBA" id="ARBA00004651"/>
    </source>
</evidence>
<dbReference type="InterPro" id="IPR004797">
    <property type="entry name" value="Competence_ComEC/Rec2"/>
</dbReference>
<feature type="transmembrane region" description="Helical" evidence="6">
    <location>
        <begin position="528"/>
        <end position="545"/>
    </location>
</feature>
<feature type="transmembrane region" description="Helical" evidence="6">
    <location>
        <begin position="359"/>
        <end position="377"/>
    </location>
</feature>
<dbReference type="GO" id="GO:0030420">
    <property type="term" value="P:establishment of competence for transformation"/>
    <property type="evidence" value="ECO:0007669"/>
    <property type="project" value="InterPro"/>
</dbReference>
<evidence type="ECO:0000313" key="8">
    <source>
        <dbReference type="EMBL" id="QDV57819.1"/>
    </source>
</evidence>
<feature type="transmembrane region" description="Helical" evidence="6">
    <location>
        <begin position="27"/>
        <end position="44"/>
    </location>
</feature>
<sequence>MSSQHSPGCPARLGRETRLLNAPRQPMLMIAVAGLIGILADHRLGISSDHWPLLVAVAIAVLTIAWVCQPLRIAAILLATAGSFGFYHHQQLYQYERQTLAGFLSDAWQPIWVEAIIRSPIQRRPDVLAEQRSEHPAEAWQSPMRIEVVAVRDGASYRAASGTARVIVDGEVTGLLYGDRIRFAGHAQRIPAASNPGEVDLQQAYRARRQLVRMHVDSPAQIDVVAAGNWSLRRAIDAIGNRGQLALTANLKPQQAPLAEALVLGRREAVDRSMRDRLLETGTIHLLAVSGLHVGIVAIAASWLAIFLGGSRTTNLMFVIGVCLAYMLVTGARPPVVRAATLISIFLIGRLIGKRSDPLNALASAAVLLMLIDPLSIGQIGTHLSFLAVATIVLCSGLPDPRPQLDPLDELLQSRWAMLLALGQTAWQSVRQLISISFWIWIIGLPIVWHHFHVITPISVIANVLLWIPLTVALVSGLVTAVLGGIWLPLGEVPGEICSRSLQMIVRLVDGLANIDGAFFWLPSPPHWMLPVFYLAIVATAFLIPHRYKRPAVLACAALWFAVAIGLATRRADPDRMIATFIDVGHGTSVLLEFPNGENWLYDAGRLGDPAFARWPIEAVLWSEGIRHLDGLIVSHADSDHYNAIAGLAERFSIARVVGSHELFEDKQQGIAEVGRVLKAKGIPIESLAAGDLLLQQPHCRVTALHPPAKHLPGKDNANSIVLRIDCFDRTIVLPGDLEQPGTAMLLIQARPRPGGVLMAPHHGSLSQDIFPILQWADPSVVIASGGKRAAGPRVRKMLTETGAQGFVTHRDGAIRVSIARDGIVVRTWRQSPWPKGG</sequence>
<dbReference type="SMART" id="SM00849">
    <property type="entry name" value="Lactamase_B"/>
    <property type="match status" value="1"/>
</dbReference>
<dbReference type="InterPro" id="IPR025405">
    <property type="entry name" value="DUF4131"/>
</dbReference>
<dbReference type="EMBL" id="CP036318">
    <property type="protein sequence ID" value="QDV57819.1"/>
    <property type="molecule type" value="Genomic_DNA"/>
</dbReference>
<keyword evidence="3 6" id="KW-0812">Transmembrane</keyword>
<feature type="domain" description="Metallo-beta-lactamase" evidence="7">
    <location>
        <begin position="586"/>
        <end position="786"/>
    </location>
</feature>
<protein>
    <submittedName>
        <fullName evidence="8">ComEC family competence protein</fullName>
    </submittedName>
</protein>
<organism evidence="8 9">
    <name type="scientific">Rosistilla oblonga</name>
    <dbReference type="NCBI Taxonomy" id="2527990"/>
    <lineage>
        <taxon>Bacteria</taxon>
        <taxon>Pseudomonadati</taxon>
        <taxon>Planctomycetota</taxon>
        <taxon>Planctomycetia</taxon>
        <taxon>Pirellulales</taxon>
        <taxon>Pirellulaceae</taxon>
        <taxon>Rosistilla</taxon>
    </lineage>
</organism>
<dbReference type="InterPro" id="IPR052159">
    <property type="entry name" value="Competence_DNA_uptake"/>
</dbReference>
<dbReference type="InterPro" id="IPR004477">
    <property type="entry name" value="ComEC_N"/>
</dbReference>
<evidence type="ECO:0000313" key="9">
    <source>
        <dbReference type="Proteomes" id="UP000316770"/>
    </source>
</evidence>
<dbReference type="GO" id="GO:0005886">
    <property type="term" value="C:plasma membrane"/>
    <property type="evidence" value="ECO:0007669"/>
    <property type="project" value="UniProtKB-SubCell"/>
</dbReference>
<proteinExistence type="predicted"/>
<dbReference type="Pfam" id="PF13567">
    <property type="entry name" value="DUF4131"/>
    <property type="match status" value="1"/>
</dbReference>
<feature type="transmembrane region" description="Helical" evidence="6">
    <location>
        <begin position="50"/>
        <end position="68"/>
    </location>
</feature>
<keyword evidence="2" id="KW-1003">Cell membrane</keyword>
<feature type="transmembrane region" description="Helical" evidence="6">
    <location>
        <begin position="312"/>
        <end position="329"/>
    </location>
</feature>
<dbReference type="NCBIfam" id="TIGR00360">
    <property type="entry name" value="ComEC_N-term"/>
    <property type="match status" value="1"/>
</dbReference>
<keyword evidence="9" id="KW-1185">Reference proteome</keyword>
<feature type="transmembrane region" description="Helical" evidence="6">
    <location>
        <begin position="284"/>
        <end position="306"/>
    </location>
</feature>
<dbReference type="Pfam" id="PF00753">
    <property type="entry name" value="Lactamase_B"/>
    <property type="match status" value="1"/>
</dbReference>
<dbReference type="InterPro" id="IPR036866">
    <property type="entry name" value="RibonucZ/Hydroxyglut_hydro"/>
</dbReference>
<dbReference type="PANTHER" id="PTHR30619:SF1">
    <property type="entry name" value="RECOMBINATION PROTEIN 2"/>
    <property type="match status" value="1"/>
</dbReference>
<dbReference type="NCBIfam" id="TIGR00361">
    <property type="entry name" value="ComEC_Rec2"/>
    <property type="match status" value="1"/>
</dbReference>
<evidence type="ECO:0000256" key="5">
    <source>
        <dbReference type="ARBA" id="ARBA00023136"/>
    </source>
</evidence>
<dbReference type="Pfam" id="PF03772">
    <property type="entry name" value="Competence"/>
    <property type="match status" value="1"/>
</dbReference>
<feature type="transmembrane region" description="Helical" evidence="6">
    <location>
        <begin position="464"/>
        <end position="490"/>
    </location>
</feature>
<gene>
    <name evidence="8" type="ORF">Mal33_38340</name>
</gene>
<evidence type="ECO:0000256" key="4">
    <source>
        <dbReference type="ARBA" id="ARBA00022989"/>
    </source>
</evidence>
<dbReference type="InterPro" id="IPR035681">
    <property type="entry name" value="ComA-like_MBL"/>
</dbReference>
<evidence type="ECO:0000256" key="3">
    <source>
        <dbReference type="ARBA" id="ARBA00022692"/>
    </source>
</evidence>
<name>A0A518IXK2_9BACT</name>
<evidence type="ECO:0000256" key="2">
    <source>
        <dbReference type="ARBA" id="ARBA00022475"/>
    </source>
</evidence>